<keyword evidence="5 7" id="KW-0472">Membrane</keyword>
<dbReference type="SUPFAM" id="SSF81338">
    <property type="entry name" value="Aquaporin-like"/>
    <property type="match status" value="1"/>
</dbReference>
<dbReference type="PANTHER" id="PTHR45724:SF13">
    <property type="entry name" value="AQUAPORIN NIP1-1-RELATED"/>
    <property type="match status" value="1"/>
</dbReference>
<comment type="subcellular location">
    <subcellularLocation>
        <location evidence="1">Membrane</location>
        <topology evidence="1">Multi-pass membrane protein</topology>
    </subcellularLocation>
</comment>
<sequence length="212" mass="22039">MRRLLLTETIGTFFLVFACTGAVIVDAQTHALGSTGTAAVAGLAVIALIYSFSHISGAHFNPAVTVSFWLLGMLRGPLAVLYILAQLLGALAASSMLLLLFGNTAALGATLPQASWHQAFCFEFLLTFWLVFVILGSSVHGKAIRSFAGVSVGAAVALASLIGGPVSGASMNPARSLAPALLSGSLHDLWIYLTATLLGAVCAALLYRRLYT</sequence>
<dbReference type="OrthoDB" id="9807293at2"/>
<keyword evidence="9" id="KW-1185">Reference proteome</keyword>
<dbReference type="Proteomes" id="UP000195437">
    <property type="component" value="Chromosome"/>
</dbReference>
<dbReference type="Gene3D" id="1.20.1080.10">
    <property type="entry name" value="Glycerol uptake facilitator protein"/>
    <property type="match status" value="1"/>
</dbReference>
<dbReference type="PROSITE" id="PS00221">
    <property type="entry name" value="MIP"/>
    <property type="match status" value="1"/>
</dbReference>
<feature type="transmembrane region" description="Helical" evidence="7">
    <location>
        <begin position="147"/>
        <end position="169"/>
    </location>
</feature>
<dbReference type="GO" id="GO:0015267">
    <property type="term" value="F:channel activity"/>
    <property type="evidence" value="ECO:0007669"/>
    <property type="project" value="InterPro"/>
</dbReference>
<gene>
    <name evidence="8" type="ORF">CBW65_18950</name>
</gene>
<dbReference type="InterPro" id="IPR000425">
    <property type="entry name" value="MIP"/>
</dbReference>
<dbReference type="PANTHER" id="PTHR45724">
    <property type="entry name" value="AQUAPORIN NIP2-1"/>
    <property type="match status" value="1"/>
</dbReference>
<dbReference type="InterPro" id="IPR034294">
    <property type="entry name" value="Aquaporin_transptr"/>
</dbReference>
<dbReference type="GO" id="GO:0016020">
    <property type="term" value="C:membrane"/>
    <property type="evidence" value="ECO:0007669"/>
    <property type="project" value="UniProtKB-SubCell"/>
</dbReference>
<dbReference type="InterPro" id="IPR022357">
    <property type="entry name" value="MIP_CS"/>
</dbReference>
<protein>
    <submittedName>
        <fullName evidence="8">Aquaporin</fullName>
    </submittedName>
</protein>
<keyword evidence="3 6" id="KW-0812">Transmembrane</keyword>
<evidence type="ECO:0000256" key="1">
    <source>
        <dbReference type="ARBA" id="ARBA00004141"/>
    </source>
</evidence>
<evidence type="ECO:0000256" key="3">
    <source>
        <dbReference type="ARBA" id="ARBA00022692"/>
    </source>
</evidence>
<evidence type="ECO:0000256" key="6">
    <source>
        <dbReference type="RuleBase" id="RU000477"/>
    </source>
</evidence>
<dbReference type="KEGG" id="tum:CBW65_18950"/>
<accession>A0A1Y0IQH1</accession>
<name>A0A1Y0IQH1_9BACL</name>
<feature type="transmembrane region" description="Helical" evidence="7">
    <location>
        <begin position="189"/>
        <end position="207"/>
    </location>
</feature>
<proteinExistence type="inferred from homology"/>
<dbReference type="EMBL" id="CP021434">
    <property type="protein sequence ID" value="ARU62818.1"/>
    <property type="molecule type" value="Genomic_DNA"/>
</dbReference>
<dbReference type="RefSeq" id="WP_087458168.1">
    <property type="nucleotide sequence ID" value="NZ_CP021434.1"/>
</dbReference>
<evidence type="ECO:0000256" key="4">
    <source>
        <dbReference type="ARBA" id="ARBA00022989"/>
    </source>
</evidence>
<organism evidence="8 9">
    <name type="scientific">Tumebacillus avium</name>
    <dbReference type="NCBI Taxonomy" id="1903704"/>
    <lineage>
        <taxon>Bacteria</taxon>
        <taxon>Bacillati</taxon>
        <taxon>Bacillota</taxon>
        <taxon>Bacilli</taxon>
        <taxon>Bacillales</taxon>
        <taxon>Alicyclobacillaceae</taxon>
        <taxon>Tumebacillus</taxon>
    </lineage>
</organism>
<evidence type="ECO:0000313" key="9">
    <source>
        <dbReference type="Proteomes" id="UP000195437"/>
    </source>
</evidence>
<keyword evidence="2 6" id="KW-0813">Transport</keyword>
<dbReference type="AlphaFoldDB" id="A0A1Y0IQH1"/>
<keyword evidence="4 7" id="KW-1133">Transmembrane helix</keyword>
<comment type="similarity">
    <text evidence="6">Belongs to the MIP/aquaporin (TC 1.A.8) family.</text>
</comment>
<feature type="transmembrane region" description="Helical" evidence="7">
    <location>
        <begin position="79"/>
        <end position="102"/>
    </location>
</feature>
<reference evidence="9" key="1">
    <citation type="submission" date="2017-05" db="EMBL/GenBank/DDBJ databases">
        <authorList>
            <person name="Sung H."/>
        </authorList>
    </citation>
    <scope>NUCLEOTIDE SEQUENCE [LARGE SCALE GENOMIC DNA]</scope>
    <source>
        <strain evidence="9">AR23208</strain>
    </source>
</reference>
<evidence type="ECO:0000256" key="7">
    <source>
        <dbReference type="SAM" id="Phobius"/>
    </source>
</evidence>
<feature type="transmembrane region" description="Helical" evidence="7">
    <location>
        <begin position="37"/>
        <end position="58"/>
    </location>
</feature>
<dbReference type="PRINTS" id="PR00783">
    <property type="entry name" value="MINTRINSICP"/>
</dbReference>
<evidence type="ECO:0000256" key="5">
    <source>
        <dbReference type="ARBA" id="ARBA00023136"/>
    </source>
</evidence>
<dbReference type="InterPro" id="IPR023271">
    <property type="entry name" value="Aquaporin-like"/>
</dbReference>
<feature type="transmembrane region" description="Helical" evidence="7">
    <location>
        <begin position="114"/>
        <end position="135"/>
    </location>
</feature>
<dbReference type="PROSITE" id="PS51257">
    <property type="entry name" value="PROKAR_LIPOPROTEIN"/>
    <property type="match status" value="1"/>
</dbReference>
<dbReference type="Pfam" id="PF00230">
    <property type="entry name" value="MIP"/>
    <property type="match status" value="1"/>
</dbReference>
<evidence type="ECO:0000256" key="2">
    <source>
        <dbReference type="ARBA" id="ARBA00022448"/>
    </source>
</evidence>
<evidence type="ECO:0000313" key="8">
    <source>
        <dbReference type="EMBL" id="ARU62818.1"/>
    </source>
</evidence>